<evidence type="ECO:0000256" key="7">
    <source>
        <dbReference type="ARBA" id="ARBA00022982"/>
    </source>
</evidence>
<sequence length="660" mass="71484">MSYTTSQATTPAAGSAATTLSSVDADAASSDGGGPLTGNLYFLADVLLLGAAALFFLFVLPRAVTRLTRLSAWSEGLFLRSGSRRGYTQSVGSQSSKEGEVFDYSERSYAARRHTPQRRVNYANGHPARSLTTVTDDDDSYGGFVTDRVHRSPPAHMPAWSTIFPGVNARLGATLRPGHSIGRVLVLLGYAVLMFFVGLEGGNPFVDYVPAGWVGVSQLPVAFLLGTKNNLLGVLLGKGYEKLNFLHRFVGRFVFLAVNVHSLGYLYQWNIEGTLSRNLVPNIIWGFVALICADILFFFSLQTVREVLYPLFYFSHVLAAVIILPATALHESSTTPYVVASLALYLFDRLLRLAQTRFTHAHLRAIPTLGTVQLSIPTLNAGWRAGQHVRLKVLSTRMGWWGWAESHPFTIASCANGEGEGLVLLCKSTGRWGERLMELARRAEYCEAGGGMPRVRVLVDGPFGGPGHAVIASYSAALLVAGGSGISYPLAIVEELLRDASCGASRVRLIGLVWSVQDVSSLDPLLPHFTRLLRVARDTGTHLRISLFHTRATDSYNVKLSPAARFVREGLTVRAGRPPLASLLSSVVDRALEVHKASDAWTPRAGEARESSSPSGVFVGACGPRALGEDVEKVVRLFGAREEHTRSVGGVECQVEVFGW</sequence>
<proteinExistence type="inferred from homology"/>
<dbReference type="InterPro" id="IPR013130">
    <property type="entry name" value="Fe3_Rdtase_TM_dom"/>
</dbReference>
<evidence type="ECO:0000256" key="11">
    <source>
        <dbReference type="ARBA" id="ARBA00023136"/>
    </source>
</evidence>
<keyword evidence="9" id="KW-0560">Oxidoreductase</keyword>
<evidence type="ECO:0000256" key="8">
    <source>
        <dbReference type="ARBA" id="ARBA00022989"/>
    </source>
</evidence>
<dbReference type="GO" id="GO:0006879">
    <property type="term" value="P:intracellular iron ion homeostasis"/>
    <property type="evidence" value="ECO:0007669"/>
    <property type="project" value="TreeGrafter"/>
</dbReference>
<dbReference type="Pfam" id="PF08030">
    <property type="entry name" value="NAD_binding_6"/>
    <property type="match status" value="1"/>
</dbReference>
<name>A0A165RQU4_9APHY</name>
<dbReference type="Gene3D" id="3.40.50.80">
    <property type="entry name" value="Nucleotide-binding domain of ferredoxin-NADP reductase (FNR) module"/>
    <property type="match status" value="1"/>
</dbReference>
<dbReference type="OrthoDB" id="17725at2759"/>
<dbReference type="InterPro" id="IPR013112">
    <property type="entry name" value="FAD-bd_8"/>
</dbReference>
<feature type="transmembrane region" description="Helical" evidence="14">
    <location>
        <begin position="40"/>
        <end position="60"/>
    </location>
</feature>
<dbReference type="Pfam" id="PF08022">
    <property type="entry name" value="FAD_binding_8"/>
    <property type="match status" value="1"/>
</dbReference>
<comment type="catalytic activity">
    <reaction evidence="13">
        <text>2 a Fe(II)-siderophore + NADP(+) + H(+) = 2 a Fe(III)-siderophore + NADPH</text>
        <dbReference type="Rhea" id="RHEA:28795"/>
        <dbReference type="Rhea" id="RHEA-COMP:11342"/>
        <dbReference type="Rhea" id="RHEA-COMP:11344"/>
        <dbReference type="ChEBI" id="CHEBI:15378"/>
        <dbReference type="ChEBI" id="CHEBI:29033"/>
        <dbReference type="ChEBI" id="CHEBI:29034"/>
        <dbReference type="ChEBI" id="CHEBI:57783"/>
        <dbReference type="ChEBI" id="CHEBI:58349"/>
        <dbReference type="EC" id="1.16.1.9"/>
    </reaction>
</comment>
<dbReference type="GO" id="GO:0015677">
    <property type="term" value="P:copper ion import"/>
    <property type="evidence" value="ECO:0007669"/>
    <property type="project" value="TreeGrafter"/>
</dbReference>
<dbReference type="Pfam" id="PF01794">
    <property type="entry name" value="Ferric_reduct"/>
    <property type="match status" value="1"/>
</dbReference>
<evidence type="ECO:0000256" key="1">
    <source>
        <dbReference type="ARBA" id="ARBA00004651"/>
    </source>
</evidence>
<dbReference type="GO" id="GO:0005886">
    <property type="term" value="C:plasma membrane"/>
    <property type="evidence" value="ECO:0007669"/>
    <property type="project" value="UniProtKB-SubCell"/>
</dbReference>
<feature type="transmembrane region" description="Helical" evidence="14">
    <location>
        <begin position="249"/>
        <end position="267"/>
    </location>
</feature>
<keyword evidence="5" id="KW-1003">Cell membrane</keyword>
<dbReference type="SUPFAM" id="SSF63380">
    <property type="entry name" value="Riboflavin synthase domain-like"/>
    <property type="match status" value="1"/>
</dbReference>
<keyword evidence="11 14" id="KW-0472">Membrane</keyword>
<dbReference type="EMBL" id="KV429048">
    <property type="protein sequence ID" value="KZT71050.1"/>
    <property type="molecule type" value="Genomic_DNA"/>
</dbReference>
<dbReference type="InterPro" id="IPR017927">
    <property type="entry name" value="FAD-bd_FR_type"/>
</dbReference>
<evidence type="ECO:0000256" key="4">
    <source>
        <dbReference type="ARBA" id="ARBA00022448"/>
    </source>
</evidence>
<evidence type="ECO:0000256" key="10">
    <source>
        <dbReference type="ARBA" id="ARBA00023065"/>
    </source>
</evidence>
<evidence type="ECO:0000256" key="6">
    <source>
        <dbReference type="ARBA" id="ARBA00022692"/>
    </source>
</evidence>
<dbReference type="InterPro" id="IPR039261">
    <property type="entry name" value="FNR_nucleotide-bd"/>
</dbReference>
<dbReference type="PANTHER" id="PTHR32361:SF9">
    <property type="entry name" value="FERRIC REDUCTASE TRANSMEMBRANE COMPONENT 3-RELATED"/>
    <property type="match status" value="1"/>
</dbReference>
<comment type="similarity">
    <text evidence="2">Belongs to the ferric reductase (FRE) family.</text>
</comment>
<feature type="transmembrane region" description="Helical" evidence="14">
    <location>
        <begin position="219"/>
        <end position="237"/>
    </location>
</feature>
<feature type="transmembrane region" description="Helical" evidence="14">
    <location>
        <begin position="279"/>
        <end position="299"/>
    </location>
</feature>
<dbReference type="CDD" id="cd06186">
    <property type="entry name" value="NOX_Duox_like_FAD_NADP"/>
    <property type="match status" value="1"/>
</dbReference>
<dbReference type="SUPFAM" id="SSF52343">
    <property type="entry name" value="Ferredoxin reductase-like, C-terminal NADP-linked domain"/>
    <property type="match status" value="1"/>
</dbReference>
<dbReference type="InterPro" id="IPR051410">
    <property type="entry name" value="Ferric/Cupric_Reductase"/>
</dbReference>
<dbReference type="EC" id="1.16.1.9" evidence="3"/>
<feature type="transmembrane region" description="Helical" evidence="14">
    <location>
        <begin position="311"/>
        <end position="328"/>
    </location>
</feature>
<keyword evidence="17" id="KW-1185">Reference proteome</keyword>
<gene>
    <name evidence="16" type="ORF">DAEQUDRAFT_688502</name>
</gene>
<evidence type="ECO:0000256" key="9">
    <source>
        <dbReference type="ARBA" id="ARBA00023002"/>
    </source>
</evidence>
<keyword evidence="12" id="KW-0325">Glycoprotein</keyword>
<evidence type="ECO:0000256" key="3">
    <source>
        <dbReference type="ARBA" id="ARBA00012668"/>
    </source>
</evidence>
<keyword evidence="7" id="KW-0249">Electron transport</keyword>
<organism evidence="16 17">
    <name type="scientific">Daedalea quercina L-15889</name>
    <dbReference type="NCBI Taxonomy" id="1314783"/>
    <lineage>
        <taxon>Eukaryota</taxon>
        <taxon>Fungi</taxon>
        <taxon>Dikarya</taxon>
        <taxon>Basidiomycota</taxon>
        <taxon>Agaricomycotina</taxon>
        <taxon>Agaricomycetes</taxon>
        <taxon>Polyporales</taxon>
        <taxon>Fomitopsis</taxon>
    </lineage>
</organism>
<dbReference type="GO" id="GO:0052851">
    <property type="term" value="F:ferric-chelate reductase (NADPH) activity"/>
    <property type="evidence" value="ECO:0007669"/>
    <property type="project" value="UniProtKB-EC"/>
</dbReference>
<dbReference type="STRING" id="1314783.A0A165RQU4"/>
<dbReference type="SFLD" id="SFLDS00052">
    <property type="entry name" value="Ferric_Reductase_Domain"/>
    <property type="match status" value="1"/>
</dbReference>
<accession>A0A165RQU4</accession>
<dbReference type="AlphaFoldDB" id="A0A165RQU4"/>
<evidence type="ECO:0000256" key="13">
    <source>
        <dbReference type="ARBA" id="ARBA00048483"/>
    </source>
</evidence>
<evidence type="ECO:0000256" key="14">
    <source>
        <dbReference type="SAM" id="Phobius"/>
    </source>
</evidence>
<dbReference type="InterPro" id="IPR013121">
    <property type="entry name" value="Fe_red_NAD-bd_6"/>
</dbReference>
<evidence type="ECO:0000256" key="5">
    <source>
        <dbReference type="ARBA" id="ARBA00022475"/>
    </source>
</evidence>
<comment type="subcellular location">
    <subcellularLocation>
        <location evidence="1">Cell membrane</location>
        <topology evidence="1">Multi-pass membrane protein</topology>
    </subcellularLocation>
</comment>
<feature type="transmembrane region" description="Helical" evidence="14">
    <location>
        <begin position="180"/>
        <end position="199"/>
    </location>
</feature>
<dbReference type="GO" id="GO:0006826">
    <property type="term" value="P:iron ion transport"/>
    <property type="evidence" value="ECO:0007669"/>
    <property type="project" value="TreeGrafter"/>
</dbReference>
<keyword evidence="6 14" id="KW-0812">Transmembrane</keyword>
<dbReference type="PROSITE" id="PS51384">
    <property type="entry name" value="FAD_FR"/>
    <property type="match status" value="1"/>
</dbReference>
<evidence type="ECO:0000313" key="16">
    <source>
        <dbReference type="EMBL" id="KZT71050.1"/>
    </source>
</evidence>
<evidence type="ECO:0000259" key="15">
    <source>
        <dbReference type="PROSITE" id="PS51384"/>
    </source>
</evidence>
<protein>
    <recommendedName>
        <fullName evidence="3">ferric-chelate reductase (NADPH)</fullName>
        <ecNumber evidence="3">1.16.1.9</ecNumber>
    </recommendedName>
</protein>
<keyword evidence="8 14" id="KW-1133">Transmembrane helix</keyword>
<dbReference type="SFLD" id="SFLDG01168">
    <property type="entry name" value="Ferric_reductase_subgroup_(FRE"/>
    <property type="match status" value="1"/>
</dbReference>
<evidence type="ECO:0000313" key="17">
    <source>
        <dbReference type="Proteomes" id="UP000076727"/>
    </source>
</evidence>
<evidence type="ECO:0000256" key="2">
    <source>
        <dbReference type="ARBA" id="ARBA00006278"/>
    </source>
</evidence>
<keyword evidence="10" id="KW-0406">Ion transport</keyword>
<dbReference type="Proteomes" id="UP000076727">
    <property type="component" value="Unassembled WGS sequence"/>
</dbReference>
<feature type="domain" description="FAD-binding FR-type" evidence="15">
    <location>
        <begin position="343"/>
        <end position="469"/>
    </location>
</feature>
<evidence type="ECO:0000256" key="12">
    <source>
        <dbReference type="ARBA" id="ARBA00023180"/>
    </source>
</evidence>
<dbReference type="PANTHER" id="PTHR32361">
    <property type="entry name" value="FERRIC/CUPRIC REDUCTASE TRANSMEMBRANE COMPONENT"/>
    <property type="match status" value="1"/>
</dbReference>
<keyword evidence="4" id="KW-0813">Transport</keyword>
<dbReference type="InterPro" id="IPR017938">
    <property type="entry name" value="Riboflavin_synthase-like_b-brl"/>
</dbReference>
<reference evidence="16 17" key="1">
    <citation type="journal article" date="2016" name="Mol. Biol. Evol.">
        <title>Comparative Genomics of Early-Diverging Mushroom-Forming Fungi Provides Insights into the Origins of Lignocellulose Decay Capabilities.</title>
        <authorList>
            <person name="Nagy L.G."/>
            <person name="Riley R."/>
            <person name="Tritt A."/>
            <person name="Adam C."/>
            <person name="Daum C."/>
            <person name="Floudas D."/>
            <person name="Sun H."/>
            <person name="Yadav J.S."/>
            <person name="Pangilinan J."/>
            <person name="Larsson K.H."/>
            <person name="Matsuura K."/>
            <person name="Barry K."/>
            <person name="Labutti K."/>
            <person name="Kuo R."/>
            <person name="Ohm R.A."/>
            <person name="Bhattacharya S.S."/>
            <person name="Shirouzu T."/>
            <person name="Yoshinaga Y."/>
            <person name="Martin F.M."/>
            <person name="Grigoriev I.V."/>
            <person name="Hibbett D.S."/>
        </authorList>
    </citation>
    <scope>NUCLEOTIDE SEQUENCE [LARGE SCALE GENOMIC DNA]</scope>
    <source>
        <strain evidence="16 17">L-15889</strain>
    </source>
</reference>